<evidence type="ECO:0000313" key="2">
    <source>
        <dbReference type="Proteomes" id="UP001530293"/>
    </source>
</evidence>
<accession>A0ABD3N583</accession>
<gene>
    <name evidence="1" type="ORF">ACHAWU_004785</name>
</gene>
<protein>
    <submittedName>
        <fullName evidence="1">Uncharacterized protein</fullName>
    </submittedName>
</protein>
<name>A0ABD3N583_9STRA</name>
<dbReference type="AlphaFoldDB" id="A0ABD3N583"/>
<dbReference type="Proteomes" id="UP001530293">
    <property type="component" value="Unassembled WGS sequence"/>
</dbReference>
<dbReference type="SUPFAM" id="SSF82185">
    <property type="entry name" value="Histone H3 K4-specific methyltransferase SET7/9 N-terminal domain"/>
    <property type="match status" value="1"/>
</dbReference>
<dbReference type="EMBL" id="JALLBG020000030">
    <property type="protein sequence ID" value="KAL3771162.1"/>
    <property type="molecule type" value="Genomic_DNA"/>
</dbReference>
<organism evidence="1 2">
    <name type="scientific">Discostella pseudostelligera</name>
    <dbReference type="NCBI Taxonomy" id="259834"/>
    <lineage>
        <taxon>Eukaryota</taxon>
        <taxon>Sar</taxon>
        <taxon>Stramenopiles</taxon>
        <taxon>Ochrophyta</taxon>
        <taxon>Bacillariophyta</taxon>
        <taxon>Coscinodiscophyceae</taxon>
        <taxon>Thalassiosirophycidae</taxon>
        <taxon>Stephanodiscales</taxon>
        <taxon>Stephanodiscaceae</taxon>
        <taxon>Discostella</taxon>
    </lineage>
</organism>
<sequence length="111" mass="11901">MMNTTTFEENRARAVSVVDGGVSDNTTSSRISIGGSMCTKVVDEIEYCCGGIRGKYTGEINDEGKPHGHGSFVRDNSGTPLTYVGVWKDGDRVGNGGYYTNGRLVGNVVWD</sequence>
<reference evidence="1 2" key="1">
    <citation type="submission" date="2024-10" db="EMBL/GenBank/DDBJ databases">
        <title>Updated reference genomes for cyclostephanoid diatoms.</title>
        <authorList>
            <person name="Roberts W.R."/>
            <person name="Alverson A.J."/>
        </authorList>
    </citation>
    <scope>NUCLEOTIDE SEQUENCE [LARGE SCALE GENOMIC DNA]</scope>
    <source>
        <strain evidence="1 2">AJA232-27</strain>
    </source>
</reference>
<keyword evidence="2" id="KW-1185">Reference proteome</keyword>
<proteinExistence type="predicted"/>
<evidence type="ECO:0000313" key="1">
    <source>
        <dbReference type="EMBL" id="KAL3771162.1"/>
    </source>
</evidence>
<comment type="caution">
    <text evidence="1">The sequence shown here is derived from an EMBL/GenBank/DDBJ whole genome shotgun (WGS) entry which is preliminary data.</text>
</comment>